<dbReference type="SUPFAM" id="SSF50129">
    <property type="entry name" value="GroES-like"/>
    <property type="match status" value="1"/>
</dbReference>
<dbReference type="Gene3D" id="3.90.180.10">
    <property type="entry name" value="Medium-chain alcohol dehydrogenases, catalytic domain"/>
    <property type="match status" value="1"/>
</dbReference>
<dbReference type="PANTHER" id="PTHR11695:SF294">
    <property type="entry name" value="RETICULON-4-INTERACTING PROTEIN 1, MITOCHONDRIAL"/>
    <property type="match status" value="1"/>
</dbReference>
<evidence type="ECO:0000313" key="3">
    <source>
        <dbReference type="Proteomes" id="UP000199675"/>
    </source>
</evidence>
<protein>
    <submittedName>
        <fullName evidence="2">NADPH2:quinone reductase</fullName>
    </submittedName>
</protein>
<dbReference type="InterPro" id="IPR020843">
    <property type="entry name" value="ER"/>
</dbReference>
<dbReference type="Pfam" id="PF13602">
    <property type="entry name" value="ADH_zinc_N_2"/>
    <property type="match status" value="1"/>
</dbReference>
<gene>
    <name evidence="2" type="ORF">SAMN04487960_10592</name>
</gene>
<evidence type="ECO:0000259" key="1">
    <source>
        <dbReference type="SMART" id="SM00829"/>
    </source>
</evidence>
<dbReference type="Proteomes" id="UP000199675">
    <property type="component" value="Unassembled WGS sequence"/>
</dbReference>
<dbReference type="EMBL" id="FNNE01000005">
    <property type="protein sequence ID" value="SDW93653.1"/>
    <property type="molecule type" value="Genomic_DNA"/>
</dbReference>
<proteinExistence type="predicted"/>
<sequence length="340" mass="35943">MKPSLSALETAMDNLTVPPESGEMRRIVYHQFGEADQLQLEPAAVPQPGSGQVCVRVAGAGLNPIDWKTRKGLGFAAQQIGSRLPWTPGYDMAGEVVSVAEDVSTLAPGDRVMGMIGFPADGGAYAEYALAGADELAIVPEELDLVAAAAVPLAALTAWQALFEVAKLEPEQKVLIHAGAGGVGHFAIQFALVRGAHVIVTASAANKDFLDGLGVHEVIDYTSTDFVDECYGLDVVLDLLGGEVGKRSLHTLSEHGVLVTIPTVTADDIISAAEAMSLRAHGMTVRPEVFHLEEIAELIEDGDVRVHIDQVFPLAEAAAAHRLLEQGHVRGKLVLDCRAP</sequence>
<dbReference type="SUPFAM" id="SSF51735">
    <property type="entry name" value="NAD(P)-binding Rossmann-fold domains"/>
    <property type="match status" value="1"/>
</dbReference>
<dbReference type="PANTHER" id="PTHR11695">
    <property type="entry name" value="ALCOHOL DEHYDROGENASE RELATED"/>
    <property type="match status" value="1"/>
</dbReference>
<dbReference type="InterPro" id="IPR013154">
    <property type="entry name" value="ADH-like_N"/>
</dbReference>
<feature type="domain" description="Enoyl reductase (ER)" evidence="1">
    <location>
        <begin position="33"/>
        <end position="335"/>
    </location>
</feature>
<name>A0A1H2XL85_9GAMM</name>
<evidence type="ECO:0000313" key="2">
    <source>
        <dbReference type="EMBL" id="SDW93653.1"/>
    </source>
</evidence>
<dbReference type="AlphaFoldDB" id="A0A1H2XL85"/>
<dbReference type="Pfam" id="PF08240">
    <property type="entry name" value="ADH_N"/>
    <property type="match status" value="1"/>
</dbReference>
<dbReference type="InterPro" id="IPR050700">
    <property type="entry name" value="YIM1/Zinc_Alcohol_DH_Fams"/>
</dbReference>
<dbReference type="CDD" id="cd05289">
    <property type="entry name" value="MDR_like_2"/>
    <property type="match status" value="1"/>
</dbReference>
<keyword evidence="3" id="KW-1185">Reference proteome</keyword>
<dbReference type="InterPro" id="IPR036291">
    <property type="entry name" value="NAD(P)-bd_dom_sf"/>
</dbReference>
<dbReference type="Gene3D" id="3.40.50.720">
    <property type="entry name" value="NAD(P)-binding Rossmann-like Domain"/>
    <property type="match status" value="1"/>
</dbReference>
<dbReference type="STRING" id="488533.SAMN04487960_10592"/>
<dbReference type="GO" id="GO:0016491">
    <property type="term" value="F:oxidoreductase activity"/>
    <property type="evidence" value="ECO:0007669"/>
    <property type="project" value="InterPro"/>
</dbReference>
<dbReference type="SMART" id="SM00829">
    <property type="entry name" value="PKS_ER"/>
    <property type="match status" value="1"/>
</dbReference>
<organism evidence="2 3">
    <name type="scientific">Marinobacter mobilis</name>
    <dbReference type="NCBI Taxonomy" id="488533"/>
    <lineage>
        <taxon>Bacteria</taxon>
        <taxon>Pseudomonadati</taxon>
        <taxon>Pseudomonadota</taxon>
        <taxon>Gammaproteobacteria</taxon>
        <taxon>Pseudomonadales</taxon>
        <taxon>Marinobacteraceae</taxon>
        <taxon>Marinobacter</taxon>
    </lineage>
</organism>
<dbReference type="InterPro" id="IPR011032">
    <property type="entry name" value="GroES-like_sf"/>
</dbReference>
<reference evidence="2 3" key="1">
    <citation type="submission" date="2016-10" db="EMBL/GenBank/DDBJ databases">
        <authorList>
            <person name="de Groot N.N."/>
        </authorList>
    </citation>
    <scope>NUCLEOTIDE SEQUENCE [LARGE SCALE GENOMIC DNA]</scope>
    <source>
        <strain evidence="2 3">CGMCC 1.7059</strain>
    </source>
</reference>
<accession>A0A1H2XL85</accession>